<evidence type="ECO:0000313" key="2">
    <source>
        <dbReference type="Proteomes" id="UP000278775"/>
    </source>
</evidence>
<accession>A0A3M7THX9</accession>
<sequence length="187" mass="22331">MRFILLVFFLLAHFCFSQEQEIIKILNGEIQKEGRYQKNNPEYFPGEKFELVDRFVIRDSILTVNVIQVDSITFEQTEEYWAQTDLKLLSVVVKRKNENNNTYYIEKQEVALSKIKRIIKDINIIFETEPDEVKVITIDEDGNKKLITRDLFFLYLSSEKHNEYLAETIIDYFKKAGYDIEKGDWYD</sequence>
<dbReference type="AlphaFoldDB" id="A0A3M7THX9"/>
<gene>
    <name evidence="1" type="ORF">D1631_13570</name>
</gene>
<dbReference type="OrthoDB" id="1364336at2"/>
<dbReference type="Proteomes" id="UP000278775">
    <property type="component" value="Unassembled WGS sequence"/>
</dbReference>
<reference evidence="1 2" key="1">
    <citation type="submission" date="2018-08" db="EMBL/GenBank/DDBJ databases">
        <title>Chryseobacterium nematophagum: a novel matrix digesting pathogen of nematodes.</title>
        <authorList>
            <person name="Page A."/>
            <person name="Roberts M."/>
            <person name="Felix M.-A."/>
            <person name="Weir W."/>
        </authorList>
    </citation>
    <scope>NUCLEOTIDE SEQUENCE [LARGE SCALE GENOMIC DNA]</scope>
    <source>
        <strain evidence="1 2">JUb129</strain>
    </source>
</reference>
<proteinExistence type="predicted"/>
<evidence type="ECO:0000313" key="1">
    <source>
        <dbReference type="EMBL" id="RNA62888.1"/>
    </source>
</evidence>
<dbReference type="EMBL" id="QWIU01000002">
    <property type="protein sequence ID" value="RNA62888.1"/>
    <property type="molecule type" value="Genomic_DNA"/>
</dbReference>
<dbReference type="RefSeq" id="WP_122636922.1">
    <property type="nucleotide sequence ID" value="NZ_QWIU01000002.1"/>
</dbReference>
<protein>
    <submittedName>
        <fullName evidence="1">Uncharacterized protein</fullName>
    </submittedName>
</protein>
<name>A0A3M7THX9_9FLAO</name>
<comment type="caution">
    <text evidence="1">The sequence shown here is derived from an EMBL/GenBank/DDBJ whole genome shotgun (WGS) entry which is preliminary data.</text>
</comment>
<organism evidence="1 2">
    <name type="scientific">Chryseobacterium nematophagum</name>
    <dbReference type="NCBI Taxonomy" id="2305228"/>
    <lineage>
        <taxon>Bacteria</taxon>
        <taxon>Pseudomonadati</taxon>
        <taxon>Bacteroidota</taxon>
        <taxon>Flavobacteriia</taxon>
        <taxon>Flavobacteriales</taxon>
        <taxon>Weeksellaceae</taxon>
        <taxon>Chryseobacterium group</taxon>
        <taxon>Chryseobacterium</taxon>
    </lineage>
</organism>